<reference evidence="2 3" key="1">
    <citation type="submission" date="2020-02" db="EMBL/GenBank/DDBJ databases">
        <title>Pseudoroseicyclus tamarix, sp. nov., isolated from offshore sediment of a Tamarix chinensis forest.</title>
        <authorList>
            <person name="Gai Y."/>
        </authorList>
    </citation>
    <scope>NUCLEOTIDE SEQUENCE [LARGE SCALE GENOMIC DNA]</scope>
    <source>
        <strain evidence="2 3">CLL3-39</strain>
    </source>
</reference>
<sequence>MALLGAALPAVAQDATGGASGDEAAATEDTAPAEGSTTNDTAEFDLGTPATEEPGPGDAYVRDEFDDWQLRCLVAEEGPDPCQLYQLLRNEDDTPVAEFTAVPLPEGSEAAAGAVVIVPLETQLTERLTVAIDGGQARQYEFDFCNMGGCVARFGLTTDQVNAFKAGSAATVSIVPAAAPDQRVNLNLSLAGFTAAFDYSEEDLADQ</sequence>
<evidence type="ECO:0000313" key="3">
    <source>
        <dbReference type="Proteomes" id="UP000474757"/>
    </source>
</evidence>
<evidence type="ECO:0000313" key="2">
    <source>
        <dbReference type="EMBL" id="NDV01138.1"/>
    </source>
</evidence>
<dbReference type="EMBL" id="JAAGAB010000002">
    <property type="protein sequence ID" value="NDV01138.1"/>
    <property type="molecule type" value="Genomic_DNA"/>
</dbReference>
<evidence type="ECO:0000256" key="1">
    <source>
        <dbReference type="SAM" id="MobiDB-lite"/>
    </source>
</evidence>
<keyword evidence="3" id="KW-1185">Reference proteome</keyword>
<proteinExistence type="predicted"/>
<dbReference type="AlphaFoldDB" id="A0A6B2JSD5"/>
<name>A0A6B2JSD5_9RHOB</name>
<comment type="caution">
    <text evidence="2">The sequence shown here is derived from an EMBL/GenBank/DDBJ whole genome shotgun (WGS) entry which is preliminary data.</text>
</comment>
<organism evidence="2 3">
    <name type="scientific">Pseudoroseicyclus tamaricis</name>
    <dbReference type="NCBI Taxonomy" id="2705421"/>
    <lineage>
        <taxon>Bacteria</taxon>
        <taxon>Pseudomonadati</taxon>
        <taxon>Pseudomonadota</taxon>
        <taxon>Alphaproteobacteria</taxon>
        <taxon>Rhodobacterales</taxon>
        <taxon>Paracoccaceae</taxon>
        <taxon>Pseudoroseicyclus</taxon>
    </lineage>
</organism>
<dbReference type="Gene3D" id="2.60.40.1880">
    <property type="entry name" value="Invasion associated locus B (IalB) protein"/>
    <property type="match status" value="1"/>
</dbReference>
<gene>
    <name evidence="2" type="ORF">GZA08_09190</name>
</gene>
<dbReference type="InterPro" id="IPR010642">
    <property type="entry name" value="Invasion_prot_B"/>
</dbReference>
<dbReference type="InterPro" id="IPR038696">
    <property type="entry name" value="IalB_sf"/>
</dbReference>
<feature type="compositionally biased region" description="Low complexity" evidence="1">
    <location>
        <begin position="14"/>
        <end position="34"/>
    </location>
</feature>
<feature type="region of interest" description="Disordered" evidence="1">
    <location>
        <begin position="13"/>
        <end position="56"/>
    </location>
</feature>
<protein>
    <submittedName>
        <fullName evidence="2">Invasion associated locus B family protein</fullName>
    </submittedName>
</protein>
<dbReference type="Pfam" id="PF06776">
    <property type="entry name" value="IalB"/>
    <property type="match status" value="1"/>
</dbReference>
<accession>A0A6B2JSD5</accession>
<dbReference type="Proteomes" id="UP000474757">
    <property type="component" value="Unassembled WGS sequence"/>
</dbReference>